<dbReference type="EMBL" id="UYSU01034114">
    <property type="protein sequence ID" value="VDL93756.1"/>
    <property type="molecule type" value="Genomic_DNA"/>
</dbReference>
<accession>A0A183ST23</accession>
<evidence type="ECO:0000313" key="1">
    <source>
        <dbReference type="EMBL" id="VDL93756.1"/>
    </source>
</evidence>
<protein>
    <submittedName>
        <fullName evidence="1 3">Uncharacterized protein</fullName>
    </submittedName>
</protein>
<gene>
    <name evidence="1" type="ORF">SSLN_LOCUS7371</name>
</gene>
<organism evidence="3">
    <name type="scientific">Schistocephalus solidus</name>
    <name type="common">Tapeworm</name>
    <dbReference type="NCBI Taxonomy" id="70667"/>
    <lineage>
        <taxon>Eukaryota</taxon>
        <taxon>Metazoa</taxon>
        <taxon>Spiralia</taxon>
        <taxon>Lophotrochozoa</taxon>
        <taxon>Platyhelminthes</taxon>
        <taxon>Cestoda</taxon>
        <taxon>Eucestoda</taxon>
        <taxon>Diphyllobothriidea</taxon>
        <taxon>Diphyllobothriidae</taxon>
        <taxon>Schistocephalus</taxon>
    </lineage>
</organism>
<evidence type="ECO:0000313" key="3">
    <source>
        <dbReference type="WBParaSite" id="SSLN_0000764501-mRNA-1"/>
    </source>
</evidence>
<reference evidence="3" key="1">
    <citation type="submission" date="2016-06" db="UniProtKB">
        <authorList>
            <consortium name="WormBaseParasite"/>
        </authorList>
    </citation>
    <scope>IDENTIFICATION</scope>
</reference>
<reference evidence="1 2" key="2">
    <citation type="submission" date="2018-11" db="EMBL/GenBank/DDBJ databases">
        <authorList>
            <consortium name="Pathogen Informatics"/>
        </authorList>
    </citation>
    <scope>NUCLEOTIDE SEQUENCE [LARGE SCALE GENOMIC DNA]</scope>
    <source>
        <strain evidence="1 2">NST_G2</strain>
    </source>
</reference>
<dbReference type="Proteomes" id="UP000275846">
    <property type="component" value="Unassembled WGS sequence"/>
</dbReference>
<name>A0A183ST23_SCHSO</name>
<dbReference type="WBParaSite" id="SSLN_0000764501-mRNA-1">
    <property type="protein sequence ID" value="SSLN_0000764501-mRNA-1"/>
    <property type="gene ID" value="SSLN_0000764501"/>
</dbReference>
<dbReference type="AlphaFoldDB" id="A0A183ST23"/>
<proteinExistence type="predicted"/>
<keyword evidence="2" id="KW-1185">Reference proteome</keyword>
<sequence length="98" mass="10854">MPGVKTYFRDRDPVRTSQRQYSAEAVEMEVIQIPGLARVDGQGLCSIKECRHDDGLVHAQFIVQFYTVVILRGGLQSAESLTGFGDPLGNLVIDSRVM</sequence>
<evidence type="ECO:0000313" key="2">
    <source>
        <dbReference type="Proteomes" id="UP000275846"/>
    </source>
</evidence>